<keyword evidence="1" id="KW-0812">Transmembrane</keyword>
<name>A0A4R6IA37_9SPHI</name>
<accession>A0A4R6IA37</accession>
<dbReference type="Proteomes" id="UP000295499">
    <property type="component" value="Unassembled WGS sequence"/>
</dbReference>
<protein>
    <submittedName>
        <fullName evidence="2">Uncharacterized protein</fullName>
    </submittedName>
</protein>
<proteinExistence type="predicted"/>
<dbReference type="AlphaFoldDB" id="A0A4R6IA37"/>
<keyword evidence="1" id="KW-1133">Transmembrane helix</keyword>
<comment type="caution">
    <text evidence="2">The sequence shown here is derived from an EMBL/GenBank/DDBJ whole genome shotgun (WGS) entry which is preliminary data.</text>
</comment>
<feature type="transmembrane region" description="Helical" evidence="1">
    <location>
        <begin position="14"/>
        <end position="34"/>
    </location>
</feature>
<evidence type="ECO:0000313" key="3">
    <source>
        <dbReference type="Proteomes" id="UP000295499"/>
    </source>
</evidence>
<sequence length="309" mass="36450">MSAYWAKIKHTGPMFVYVCWGTVLLLMLLRWVFAIHFKVFVYSDKVWELLFAVLMPLPGILILLRSRTKKIVYDKPRARHAVLGFAFFTTLLMIVFSQNFMSSYFAKLQEVNRVEDIARYPRVRFYRIKQYQLALGGTGTYIDVSYSSSYKKGEKRRQGETNKKLNYAAYVVTPMMGDTTQFNYFKAPKYWLGLDFAQRFDYNIPEQEKELRFRELNSYGEQQAAEFKYERPDHFENYPQSYDEKSYKHAIGYKVNRVPEDYMVLRPVYRRFEDRTGNTLFMVFAVFGIGSVLFALLLTGGDFVTQDPV</sequence>
<evidence type="ECO:0000313" key="2">
    <source>
        <dbReference type="EMBL" id="TDO19050.1"/>
    </source>
</evidence>
<dbReference type="EMBL" id="SNWM01000008">
    <property type="protein sequence ID" value="TDO19050.1"/>
    <property type="molecule type" value="Genomic_DNA"/>
</dbReference>
<keyword evidence="1" id="KW-0472">Membrane</keyword>
<dbReference type="RefSeq" id="WP_133559260.1">
    <property type="nucleotide sequence ID" value="NZ_SNWM01000008.1"/>
</dbReference>
<evidence type="ECO:0000256" key="1">
    <source>
        <dbReference type="SAM" id="Phobius"/>
    </source>
</evidence>
<feature type="transmembrane region" description="Helical" evidence="1">
    <location>
        <begin position="280"/>
        <end position="299"/>
    </location>
</feature>
<feature type="transmembrane region" description="Helical" evidence="1">
    <location>
        <begin position="78"/>
        <end position="97"/>
    </location>
</feature>
<dbReference type="OrthoDB" id="9778341at2"/>
<keyword evidence="3" id="KW-1185">Reference proteome</keyword>
<gene>
    <name evidence="2" type="ORF">CLV32_4672</name>
</gene>
<feature type="transmembrane region" description="Helical" evidence="1">
    <location>
        <begin position="46"/>
        <end position="66"/>
    </location>
</feature>
<organism evidence="2 3">
    <name type="scientific">Pedobacter duraquae</name>
    <dbReference type="NCBI Taxonomy" id="425511"/>
    <lineage>
        <taxon>Bacteria</taxon>
        <taxon>Pseudomonadati</taxon>
        <taxon>Bacteroidota</taxon>
        <taxon>Sphingobacteriia</taxon>
        <taxon>Sphingobacteriales</taxon>
        <taxon>Sphingobacteriaceae</taxon>
        <taxon>Pedobacter</taxon>
    </lineage>
</organism>
<reference evidence="2 3" key="1">
    <citation type="submission" date="2019-03" db="EMBL/GenBank/DDBJ databases">
        <title>Genomic Encyclopedia of Archaeal and Bacterial Type Strains, Phase II (KMG-II): from individual species to whole genera.</title>
        <authorList>
            <person name="Goeker M."/>
        </authorList>
    </citation>
    <scope>NUCLEOTIDE SEQUENCE [LARGE SCALE GENOMIC DNA]</scope>
    <source>
        <strain evidence="2 3">DSM 19034</strain>
    </source>
</reference>